<dbReference type="Proteomes" id="UP000014760">
    <property type="component" value="Unassembled WGS sequence"/>
</dbReference>
<reference evidence="3 5" key="2">
    <citation type="journal article" date="2013" name="Nature">
        <title>Insights into bilaterian evolution from three spiralian genomes.</title>
        <authorList>
            <person name="Simakov O."/>
            <person name="Marletaz F."/>
            <person name="Cho S.J."/>
            <person name="Edsinger-Gonzales E."/>
            <person name="Havlak P."/>
            <person name="Hellsten U."/>
            <person name="Kuo D.H."/>
            <person name="Larsson T."/>
            <person name="Lv J."/>
            <person name="Arendt D."/>
            <person name="Savage R."/>
            <person name="Osoegawa K."/>
            <person name="de Jong P."/>
            <person name="Grimwood J."/>
            <person name="Chapman J.A."/>
            <person name="Shapiro H."/>
            <person name="Aerts A."/>
            <person name="Otillar R.P."/>
            <person name="Terry A.Y."/>
            <person name="Boore J.L."/>
            <person name="Grigoriev I.V."/>
            <person name="Lindberg D.R."/>
            <person name="Seaver E.C."/>
            <person name="Weisblat D.A."/>
            <person name="Putnam N.H."/>
            <person name="Rokhsar D.S."/>
        </authorList>
    </citation>
    <scope>NUCLEOTIDE SEQUENCE</scope>
    <source>
        <strain evidence="3 5">I ESC-2004</strain>
    </source>
</reference>
<dbReference type="AlphaFoldDB" id="R7THN5"/>
<dbReference type="EMBL" id="AMQN01013985">
    <property type="status" value="NOT_ANNOTATED_CDS"/>
    <property type="molecule type" value="Genomic_DNA"/>
</dbReference>
<protein>
    <submittedName>
        <fullName evidence="3 4">Uncharacterized protein</fullName>
    </submittedName>
</protein>
<feature type="region of interest" description="Disordered" evidence="1">
    <location>
        <begin position="127"/>
        <end position="146"/>
    </location>
</feature>
<feature type="transmembrane region" description="Helical" evidence="2">
    <location>
        <begin position="15"/>
        <end position="37"/>
    </location>
</feature>
<dbReference type="EnsemblMetazoa" id="CapteT206177">
    <property type="protein sequence ID" value="CapteP206177"/>
    <property type="gene ID" value="CapteG206177"/>
</dbReference>
<evidence type="ECO:0000313" key="5">
    <source>
        <dbReference type="Proteomes" id="UP000014760"/>
    </source>
</evidence>
<gene>
    <name evidence="3" type="ORF">CAPTEDRAFT_206177</name>
</gene>
<keyword evidence="2" id="KW-0812">Transmembrane</keyword>
<name>R7THN5_CAPTE</name>
<organism evidence="3">
    <name type="scientific">Capitella teleta</name>
    <name type="common">Polychaete worm</name>
    <dbReference type="NCBI Taxonomy" id="283909"/>
    <lineage>
        <taxon>Eukaryota</taxon>
        <taxon>Metazoa</taxon>
        <taxon>Spiralia</taxon>
        <taxon>Lophotrochozoa</taxon>
        <taxon>Annelida</taxon>
        <taxon>Polychaeta</taxon>
        <taxon>Sedentaria</taxon>
        <taxon>Scolecida</taxon>
        <taxon>Capitellidae</taxon>
        <taxon>Capitella</taxon>
    </lineage>
</organism>
<evidence type="ECO:0000313" key="4">
    <source>
        <dbReference type="EnsemblMetazoa" id="CapteP206177"/>
    </source>
</evidence>
<accession>R7THN5</accession>
<reference evidence="5" key="1">
    <citation type="submission" date="2012-12" db="EMBL/GenBank/DDBJ databases">
        <authorList>
            <person name="Hellsten U."/>
            <person name="Grimwood J."/>
            <person name="Chapman J.A."/>
            <person name="Shapiro H."/>
            <person name="Aerts A."/>
            <person name="Otillar R.P."/>
            <person name="Terry A.Y."/>
            <person name="Boore J.L."/>
            <person name="Simakov O."/>
            <person name="Marletaz F."/>
            <person name="Cho S.-J."/>
            <person name="Edsinger-Gonzales E."/>
            <person name="Havlak P."/>
            <person name="Kuo D.-H."/>
            <person name="Larsson T."/>
            <person name="Lv J."/>
            <person name="Arendt D."/>
            <person name="Savage R."/>
            <person name="Osoegawa K."/>
            <person name="de Jong P."/>
            <person name="Lindberg D.R."/>
            <person name="Seaver E.C."/>
            <person name="Weisblat D.A."/>
            <person name="Putnam N.H."/>
            <person name="Grigoriev I.V."/>
            <person name="Rokhsar D.S."/>
        </authorList>
    </citation>
    <scope>NUCLEOTIDE SEQUENCE</scope>
    <source>
        <strain evidence="5">I ESC-2004</strain>
    </source>
</reference>
<keyword evidence="2" id="KW-1133">Transmembrane helix</keyword>
<evidence type="ECO:0000313" key="3">
    <source>
        <dbReference type="EMBL" id="ELT91081.1"/>
    </source>
</evidence>
<reference evidence="4" key="3">
    <citation type="submission" date="2015-06" db="UniProtKB">
        <authorList>
            <consortium name="EnsemblMetazoa"/>
        </authorList>
    </citation>
    <scope>IDENTIFICATION</scope>
</reference>
<dbReference type="EMBL" id="KB310656">
    <property type="protein sequence ID" value="ELT91081.1"/>
    <property type="molecule type" value="Genomic_DNA"/>
</dbReference>
<keyword evidence="2" id="KW-0472">Membrane</keyword>
<proteinExistence type="predicted"/>
<dbReference type="HOGENOM" id="CLU_774449_0_0_1"/>
<evidence type="ECO:0000256" key="1">
    <source>
        <dbReference type="SAM" id="MobiDB-lite"/>
    </source>
</evidence>
<evidence type="ECO:0000256" key="2">
    <source>
        <dbReference type="SAM" id="Phobius"/>
    </source>
</evidence>
<feature type="compositionally biased region" description="Pro residues" evidence="1">
    <location>
        <begin position="133"/>
        <end position="142"/>
    </location>
</feature>
<sequence length="358" mass="39759">MGSFVSPATADNTPVIIAVASILGVLLIALLVFLFVFCSRRMKRATNVRRRFIPGEDEERAIVRRAEPMARDLVEIREPMPRQNNQLLDLRDVLRAMPSPQDDDVNPRGPYLYGRPQHRIVTHEVVHHHHDPAPAPPTPPPIRAAEPEPRKDWVLVRKTQRRIEKFFRIFIVSLPQSLTVQPVHINRFRSGDEVEEEARVYGQFPTRPTVYPQAPMPNTQAWQMMFYQPNIPMAMPYQHNIGALDLAGVMGRQGPTMPGLAQAPSTYEAAQPKRAIRAFDDSAIPDNRGGSAYNWGTATARAFTGGATGLFSGGASGLSSGGTARAFVGGAGKSTMADTKGLEYETRERVATYFDEEF</sequence>
<keyword evidence="5" id="KW-1185">Reference proteome</keyword>